<feature type="domain" description="Endonuclease/exonuclease/phosphatase" evidence="1">
    <location>
        <begin position="58"/>
        <end position="321"/>
    </location>
</feature>
<reference evidence="2 3" key="1">
    <citation type="submission" date="2015-06" db="EMBL/GenBank/DDBJ databases">
        <title>Draft genome assembly of filamentous brackish cyanobacterium Limnoraphis robusta strain CS-951.</title>
        <authorList>
            <person name="Willis A."/>
            <person name="Parks M."/>
            <person name="Burford M.A."/>
        </authorList>
    </citation>
    <scope>NUCLEOTIDE SEQUENCE [LARGE SCALE GENOMIC DNA]</scope>
    <source>
        <strain evidence="2 3">CS-951</strain>
    </source>
</reference>
<dbReference type="Proteomes" id="UP000033607">
    <property type="component" value="Unassembled WGS sequence"/>
</dbReference>
<gene>
    <name evidence="2" type="ORF">WN50_12510</name>
</gene>
<dbReference type="PANTHER" id="PTHR14859:SF1">
    <property type="entry name" value="PGAP2-INTERACTING PROTEIN"/>
    <property type="match status" value="1"/>
</dbReference>
<dbReference type="InterPro" id="IPR036691">
    <property type="entry name" value="Endo/exonu/phosph_ase_sf"/>
</dbReference>
<accession>A0A0F5YGL0</accession>
<organism evidence="2 3">
    <name type="scientific">Limnoraphis robusta CS-951</name>
    <dbReference type="NCBI Taxonomy" id="1637645"/>
    <lineage>
        <taxon>Bacteria</taxon>
        <taxon>Bacillati</taxon>
        <taxon>Cyanobacteriota</taxon>
        <taxon>Cyanophyceae</taxon>
        <taxon>Oscillatoriophycideae</taxon>
        <taxon>Oscillatoriales</taxon>
        <taxon>Sirenicapillariaceae</taxon>
        <taxon>Limnoraphis</taxon>
    </lineage>
</organism>
<keyword evidence="2" id="KW-0378">Hydrolase</keyword>
<sequence>MLDLMTLLLLIVCGFSSSLFSFYLWASSPSYPQAKYAEILTSDFPPQRHIKETYTVITYNIGYLSGLTNNQAVQRKKALFDENIEIAIAALKPWNADFIAFQEIDFASQRSYDVNQVKALANALQFPMQATAINWDKNYVPFPIFPVSTHFGKLLSGQAVLSRYPIELNERIVLERVANKPFYEKPFYLDRLAQVTHLKIANQILILINVHLEDVDRKTRLKQSQFVLELFLSFAQNYPVILLGDFNSEPPSKTHLEPTINLFLNTPGIESAFPPETLNNPKNATYPSDKPRQTIDYIFYNSNRIQAIEWQVITGIIASDHLPVMMKFRIIF</sequence>
<evidence type="ECO:0000313" key="3">
    <source>
        <dbReference type="Proteomes" id="UP000033607"/>
    </source>
</evidence>
<dbReference type="Pfam" id="PF03372">
    <property type="entry name" value="Exo_endo_phos"/>
    <property type="match status" value="1"/>
</dbReference>
<evidence type="ECO:0000259" key="1">
    <source>
        <dbReference type="Pfam" id="PF03372"/>
    </source>
</evidence>
<dbReference type="PANTHER" id="PTHR14859">
    <property type="entry name" value="CALCOFLUOR WHITE HYPERSENSITIVE PROTEIN PRECURSOR"/>
    <property type="match status" value="1"/>
</dbReference>
<dbReference type="GO" id="GO:0016020">
    <property type="term" value="C:membrane"/>
    <property type="evidence" value="ECO:0007669"/>
    <property type="project" value="GOC"/>
</dbReference>
<dbReference type="SUPFAM" id="SSF56219">
    <property type="entry name" value="DNase I-like"/>
    <property type="match status" value="1"/>
</dbReference>
<dbReference type="RefSeq" id="WP_046278880.1">
    <property type="nucleotide sequence ID" value="NZ_LATL02000158.1"/>
</dbReference>
<dbReference type="PATRIC" id="fig|1637645.4.peg.3215"/>
<protein>
    <submittedName>
        <fullName evidence="2">Metal-dependent hydrolase</fullName>
    </submittedName>
</protein>
<dbReference type="GO" id="GO:0016787">
    <property type="term" value="F:hydrolase activity"/>
    <property type="evidence" value="ECO:0007669"/>
    <property type="project" value="UniProtKB-KW"/>
</dbReference>
<dbReference type="AlphaFoldDB" id="A0A0F5YGL0"/>
<dbReference type="EMBL" id="LATL02000158">
    <property type="protein sequence ID" value="KKD37782.1"/>
    <property type="molecule type" value="Genomic_DNA"/>
</dbReference>
<dbReference type="Gene3D" id="3.60.10.10">
    <property type="entry name" value="Endonuclease/exonuclease/phosphatase"/>
    <property type="match status" value="1"/>
</dbReference>
<comment type="caution">
    <text evidence="2">The sequence shown here is derived from an EMBL/GenBank/DDBJ whole genome shotgun (WGS) entry which is preliminary data.</text>
</comment>
<dbReference type="OrthoDB" id="9793162at2"/>
<dbReference type="InterPro" id="IPR005135">
    <property type="entry name" value="Endo/exonuclease/phosphatase"/>
</dbReference>
<name>A0A0F5YGL0_9CYAN</name>
<evidence type="ECO:0000313" key="2">
    <source>
        <dbReference type="EMBL" id="KKD37782.1"/>
    </source>
</evidence>
<dbReference type="GO" id="GO:0006506">
    <property type="term" value="P:GPI anchor biosynthetic process"/>
    <property type="evidence" value="ECO:0007669"/>
    <property type="project" value="TreeGrafter"/>
</dbReference>
<proteinExistence type="predicted"/>
<dbReference type="InterPro" id="IPR051916">
    <property type="entry name" value="GPI-anchor_lipid_remodeler"/>
</dbReference>